<comment type="caution">
    <text evidence="9">The sequence shown here is derived from an EMBL/GenBank/DDBJ whole genome shotgun (WGS) entry which is preliminary data.</text>
</comment>
<evidence type="ECO:0000256" key="4">
    <source>
        <dbReference type="ARBA" id="ARBA00022692"/>
    </source>
</evidence>
<evidence type="ECO:0000313" key="10">
    <source>
        <dbReference type="Proteomes" id="UP000885680"/>
    </source>
</evidence>
<organism evidence="9 10">
    <name type="scientific">Aurantimonas coralicida</name>
    <dbReference type="NCBI Taxonomy" id="182270"/>
    <lineage>
        <taxon>Bacteria</taxon>
        <taxon>Pseudomonadati</taxon>
        <taxon>Pseudomonadota</taxon>
        <taxon>Alphaproteobacteria</taxon>
        <taxon>Hyphomicrobiales</taxon>
        <taxon>Aurantimonadaceae</taxon>
        <taxon>Aurantimonas</taxon>
    </lineage>
</organism>
<evidence type="ECO:0000256" key="3">
    <source>
        <dbReference type="ARBA" id="ARBA00022475"/>
    </source>
</evidence>
<feature type="transmembrane region" description="Helical" evidence="7">
    <location>
        <begin position="159"/>
        <end position="181"/>
    </location>
</feature>
<dbReference type="AlphaFoldDB" id="A0A9C9NIU0"/>
<evidence type="ECO:0000313" key="9">
    <source>
        <dbReference type="EMBL" id="HEU02279.1"/>
    </source>
</evidence>
<proteinExistence type="inferred from homology"/>
<keyword evidence="3" id="KW-1003">Cell membrane</keyword>
<dbReference type="GO" id="GO:0022857">
    <property type="term" value="F:transmembrane transporter activity"/>
    <property type="evidence" value="ECO:0007669"/>
    <property type="project" value="UniProtKB-UniRule"/>
</dbReference>
<evidence type="ECO:0000259" key="8">
    <source>
        <dbReference type="Pfam" id="PF04290"/>
    </source>
</evidence>
<name>A0A9C9NIU0_9HYPH</name>
<feature type="transmembrane region" description="Helical" evidence="7">
    <location>
        <begin position="38"/>
        <end position="59"/>
    </location>
</feature>
<keyword evidence="5 7" id="KW-1133">Transmembrane helix</keyword>
<dbReference type="Pfam" id="PF04290">
    <property type="entry name" value="DctQ"/>
    <property type="match status" value="1"/>
</dbReference>
<gene>
    <name evidence="9" type="ORF">ENH89_18540</name>
</gene>
<dbReference type="InterPro" id="IPR055348">
    <property type="entry name" value="DctQ"/>
</dbReference>
<feature type="transmembrane region" description="Helical" evidence="7">
    <location>
        <begin position="118"/>
        <end position="139"/>
    </location>
</feature>
<feature type="domain" description="Tripartite ATP-independent periplasmic transporters DctQ component" evidence="8">
    <location>
        <begin position="50"/>
        <end position="184"/>
    </location>
</feature>
<comment type="subcellular location">
    <subcellularLocation>
        <location evidence="7">Cell inner membrane</location>
        <topology evidence="7">Multi-pass membrane protein</topology>
    </subcellularLocation>
    <subcellularLocation>
        <location evidence="1">Cell membrane</location>
        <topology evidence="1">Multi-pass membrane protein</topology>
    </subcellularLocation>
</comment>
<keyword evidence="4 7" id="KW-0812">Transmembrane</keyword>
<feature type="transmembrane region" description="Helical" evidence="7">
    <location>
        <begin position="79"/>
        <end position="97"/>
    </location>
</feature>
<reference evidence="9" key="1">
    <citation type="journal article" date="2020" name="mSystems">
        <title>Genome- and Community-Level Interaction Insights into Carbon Utilization and Element Cycling Functions of Hydrothermarchaeota in Hydrothermal Sediment.</title>
        <authorList>
            <person name="Zhou Z."/>
            <person name="Liu Y."/>
            <person name="Xu W."/>
            <person name="Pan J."/>
            <person name="Luo Z.H."/>
            <person name="Li M."/>
        </authorList>
    </citation>
    <scope>NUCLEOTIDE SEQUENCE</scope>
    <source>
        <strain evidence="9">HyVt-347</strain>
    </source>
</reference>
<comment type="similarity">
    <text evidence="7">Belongs to the TRAP transporter small permease family.</text>
</comment>
<dbReference type="Proteomes" id="UP000885680">
    <property type="component" value="Unassembled WGS sequence"/>
</dbReference>
<evidence type="ECO:0000256" key="1">
    <source>
        <dbReference type="ARBA" id="ARBA00004651"/>
    </source>
</evidence>
<evidence type="ECO:0000256" key="5">
    <source>
        <dbReference type="ARBA" id="ARBA00022989"/>
    </source>
</evidence>
<keyword evidence="2 7" id="KW-0813">Transport</keyword>
<evidence type="ECO:0000256" key="6">
    <source>
        <dbReference type="ARBA" id="ARBA00023136"/>
    </source>
</evidence>
<evidence type="ECO:0000256" key="2">
    <source>
        <dbReference type="ARBA" id="ARBA00022448"/>
    </source>
</evidence>
<comment type="function">
    <text evidence="7">Part of the tripartite ATP-independent periplasmic (TRAP) transport system.</text>
</comment>
<sequence length="197" mass="20566">MARTISPACNGEPVLSDAAGFDEGSGRLGRGVDAAATLLAYAGGFCLVFIIVLTCVSIAGRALLTLGFGFGPVPGDFEMVEIASGVAVFLFLPLCQLKRGHVTVDLFAGALGRRGVAITDLAGNALMTGASAIILWRLLAGLQDKMRTGEESFILAIPVWWGYALSLVGAIVFLLACLATVRRSAHVCLILLQKTRA</sequence>
<keyword evidence="6 7" id="KW-0472">Membrane</keyword>
<protein>
    <recommendedName>
        <fullName evidence="7">TRAP transporter small permease protein</fullName>
    </recommendedName>
</protein>
<dbReference type="EMBL" id="DRGN01000272">
    <property type="protein sequence ID" value="HEU02279.1"/>
    <property type="molecule type" value="Genomic_DNA"/>
</dbReference>
<dbReference type="GO" id="GO:0005886">
    <property type="term" value="C:plasma membrane"/>
    <property type="evidence" value="ECO:0007669"/>
    <property type="project" value="UniProtKB-SubCell"/>
</dbReference>
<comment type="subunit">
    <text evidence="7">The complex comprises the extracytoplasmic solute receptor protein and the two transmembrane proteins.</text>
</comment>
<accession>A0A9C9NIU0</accession>
<keyword evidence="7" id="KW-0997">Cell inner membrane</keyword>
<evidence type="ECO:0000256" key="7">
    <source>
        <dbReference type="RuleBase" id="RU369079"/>
    </source>
</evidence>